<dbReference type="InterPro" id="IPR001453">
    <property type="entry name" value="MoaB/Mog_dom"/>
</dbReference>
<dbReference type="PANTHER" id="PTHR43777:SF1">
    <property type="entry name" value="MOLYBDENUM COFACTOR CYTIDYLYLTRANSFERASE"/>
    <property type="match status" value="1"/>
</dbReference>
<feature type="domain" description="MobA-like NTP transferase" evidence="3">
    <location>
        <begin position="343"/>
        <end position="502"/>
    </location>
</feature>
<dbReference type="SUPFAM" id="SSF53218">
    <property type="entry name" value="Molybdenum cofactor biosynthesis proteins"/>
    <property type="match status" value="1"/>
</dbReference>
<dbReference type="Pfam" id="PF00994">
    <property type="entry name" value="MoCF_biosynth"/>
    <property type="match status" value="1"/>
</dbReference>
<accession>A0A1G5P8B0</accession>
<dbReference type="GO" id="GO:0016779">
    <property type="term" value="F:nucleotidyltransferase activity"/>
    <property type="evidence" value="ECO:0007669"/>
    <property type="project" value="UniProtKB-KW"/>
</dbReference>
<dbReference type="PIRSF" id="PIRSF036626">
    <property type="entry name" value="MPTBd_MobAlike"/>
    <property type="match status" value="1"/>
</dbReference>
<dbReference type="EMBL" id="FMVW01000011">
    <property type="protein sequence ID" value="SCZ45797.1"/>
    <property type="molecule type" value="Genomic_DNA"/>
</dbReference>
<dbReference type="InterPro" id="IPR036425">
    <property type="entry name" value="MoaB/Mog-like_dom_sf"/>
</dbReference>
<dbReference type="CDD" id="cd03522">
    <property type="entry name" value="MoeA_like"/>
    <property type="match status" value="1"/>
</dbReference>
<reference evidence="4 5" key="1">
    <citation type="submission" date="2016-10" db="EMBL/GenBank/DDBJ databases">
        <authorList>
            <person name="de Groot N.N."/>
        </authorList>
    </citation>
    <scope>NUCLEOTIDE SEQUENCE [LARGE SCALE GENOMIC DNA]</scope>
    <source>
        <strain evidence="4 5">DSM 2698</strain>
    </source>
</reference>
<sequence length="540" mass="56454">MKFGSIAIVEAEGAILAHKIRVGDLSLKKGARLSAEDVARLEAAGVSDIVAARLDAGDIHEDQAAERIARAISGGHLRIEAPFTGRCNLHAEVSGVFRVGKDLINALNRIDPGLTVATLAPFEAVEAGRMVATVKIIPFALSEEVLATAERLLESHEPPLSVAAFRPCRVSLVATCLPSTQAKMLDKTRRVLEARLEKAGASFTDETRVAHATQALAEALREPASEGADIIVVFGASAITDQNDIIPAALRMAGGRVLHFGMPVDPGNLLLMGELGGRPVIGAPGCARSPKENGFDFVLNRFLAGLEVKPEDIMGMGVGGLLSEIVSRPQPRQPSEGQGGVAAIVLAAGRSRRMGGPNKLLARFDGVPLVRRTVETVAASGVSEVVVVTGHMREAVEEALQGSGARPVHNPDFAEGLASSLRVGLRALPEDVSGALIVLADMPGLTREALGQMLAAFEPEAGRSIVLATASGKRGNPVLWARRYFGELLQVSGDTGGRHVIGLYPDDVFEVEIGAAARLDVDTPEALQAAGGVIDPARGG</sequence>
<dbReference type="SUPFAM" id="SSF53448">
    <property type="entry name" value="Nucleotide-diphospho-sugar transferases"/>
    <property type="match status" value="1"/>
</dbReference>
<dbReference type="InterPro" id="IPR025877">
    <property type="entry name" value="MobA-like_NTP_Trfase"/>
</dbReference>
<proteinExistence type="predicted"/>
<dbReference type="PANTHER" id="PTHR43777">
    <property type="entry name" value="MOLYBDENUM COFACTOR CYTIDYLYLTRANSFERASE"/>
    <property type="match status" value="1"/>
</dbReference>
<dbReference type="InterPro" id="IPR012184">
    <property type="entry name" value="Bifunc_Mopterin-bd"/>
</dbReference>
<keyword evidence="4" id="KW-0808">Transferase</keyword>
<keyword evidence="5" id="KW-1185">Reference proteome</keyword>
<organism evidence="4 5">
    <name type="scientific">Afifella marina DSM 2698</name>
    <dbReference type="NCBI Taxonomy" id="1120955"/>
    <lineage>
        <taxon>Bacteria</taxon>
        <taxon>Pseudomonadati</taxon>
        <taxon>Pseudomonadota</taxon>
        <taxon>Alphaproteobacteria</taxon>
        <taxon>Hyphomicrobiales</taxon>
        <taxon>Afifellaceae</taxon>
        <taxon>Afifella</taxon>
    </lineage>
</organism>
<protein>
    <submittedName>
        <fullName evidence="4">Molybdenum cofactor cytidylyltransferase</fullName>
    </submittedName>
</protein>
<gene>
    <name evidence="4" type="ORF">SAMN03080610_03502</name>
</gene>
<dbReference type="CDD" id="cd04182">
    <property type="entry name" value="GT_2_like_f"/>
    <property type="match status" value="1"/>
</dbReference>
<name>A0A1G5P8B0_AFIMA</name>
<evidence type="ECO:0000256" key="1">
    <source>
        <dbReference type="ARBA" id="ARBA00022842"/>
    </source>
</evidence>
<keyword evidence="4" id="KW-0548">Nucleotidyltransferase</keyword>
<keyword evidence="1" id="KW-0460">Magnesium</keyword>
<evidence type="ECO:0000313" key="5">
    <source>
        <dbReference type="Proteomes" id="UP000199347"/>
    </source>
</evidence>
<dbReference type="Proteomes" id="UP000199347">
    <property type="component" value="Unassembled WGS sequence"/>
</dbReference>
<dbReference type="Gene3D" id="3.40.980.10">
    <property type="entry name" value="MoaB/Mog-like domain"/>
    <property type="match status" value="1"/>
</dbReference>
<dbReference type="STRING" id="1120955.SAMN03080610_03502"/>
<feature type="domain" description="MoaB/Mog" evidence="2">
    <location>
        <begin position="182"/>
        <end position="291"/>
    </location>
</feature>
<dbReference type="AlphaFoldDB" id="A0A1G5P8B0"/>
<dbReference type="Gene3D" id="3.90.550.10">
    <property type="entry name" value="Spore Coat Polysaccharide Biosynthesis Protein SpsA, Chain A"/>
    <property type="match status" value="1"/>
</dbReference>
<evidence type="ECO:0000313" key="4">
    <source>
        <dbReference type="EMBL" id="SCZ45797.1"/>
    </source>
</evidence>
<dbReference type="RefSeq" id="WP_092816262.1">
    <property type="nucleotide sequence ID" value="NZ_FMVW01000011.1"/>
</dbReference>
<evidence type="ECO:0000259" key="3">
    <source>
        <dbReference type="Pfam" id="PF12804"/>
    </source>
</evidence>
<evidence type="ECO:0000259" key="2">
    <source>
        <dbReference type="Pfam" id="PF00994"/>
    </source>
</evidence>
<dbReference type="InterPro" id="IPR029044">
    <property type="entry name" value="Nucleotide-diphossugar_trans"/>
</dbReference>
<dbReference type="Pfam" id="PF12804">
    <property type="entry name" value="NTP_transf_3"/>
    <property type="match status" value="1"/>
</dbReference>
<dbReference type="OrthoDB" id="9779263at2"/>